<dbReference type="Pfam" id="PF17933">
    <property type="entry name" value="TetR_C_25"/>
    <property type="match status" value="1"/>
</dbReference>
<dbReference type="GO" id="GO:0000976">
    <property type="term" value="F:transcription cis-regulatory region binding"/>
    <property type="evidence" value="ECO:0007669"/>
    <property type="project" value="TreeGrafter"/>
</dbReference>
<dbReference type="PROSITE" id="PS50977">
    <property type="entry name" value="HTH_TETR_2"/>
    <property type="match status" value="1"/>
</dbReference>
<evidence type="ECO:0000256" key="2">
    <source>
        <dbReference type="PROSITE-ProRule" id="PRU00335"/>
    </source>
</evidence>
<dbReference type="Pfam" id="PF00440">
    <property type="entry name" value="TetR_N"/>
    <property type="match status" value="1"/>
</dbReference>
<feature type="domain" description="HTH tetR-type" evidence="3">
    <location>
        <begin position="15"/>
        <end position="74"/>
    </location>
</feature>
<feature type="DNA-binding region" description="H-T-H motif" evidence="2">
    <location>
        <begin position="37"/>
        <end position="56"/>
    </location>
</feature>
<dbReference type="EMBL" id="JAKGSG010000056">
    <property type="protein sequence ID" value="MCF4123196.1"/>
    <property type="molecule type" value="Genomic_DNA"/>
</dbReference>
<comment type="caution">
    <text evidence="4">The sequence shown here is derived from an EMBL/GenBank/DDBJ whole genome shotgun (WGS) entry which is preliminary data.</text>
</comment>
<dbReference type="SUPFAM" id="SSF46689">
    <property type="entry name" value="Homeodomain-like"/>
    <property type="match status" value="1"/>
</dbReference>
<dbReference type="AlphaFoldDB" id="A0AA41U8X6"/>
<proteinExistence type="predicted"/>
<dbReference type="InterPro" id="IPR009057">
    <property type="entry name" value="Homeodomain-like_sf"/>
</dbReference>
<evidence type="ECO:0000313" key="5">
    <source>
        <dbReference type="Proteomes" id="UP001165405"/>
    </source>
</evidence>
<organism evidence="4 5">
    <name type="scientific">Antribacter soli</name>
    <dbReference type="NCBI Taxonomy" id="2910976"/>
    <lineage>
        <taxon>Bacteria</taxon>
        <taxon>Bacillati</taxon>
        <taxon>Actinomycetota</taxon>
        <taxon>Actinomycetes</taxon>
        <taxon>Micrococcales</taxon>
        <taxon>Promicromonosporaceae</taxon>
        <taxon>Antribacter</taxon>
    </lineage>
</organism>
<accession>A0AA41U8X6</accession>
<dbReference type="InterPro" id="IPR001647">
    <property type="entry name" value="HTH_TetR"/>
</dbReference>
<keyword evidence="1 2" id="KW-0238">DNA-binding</keyword>
<dbReference type="GO" id="GO:0003700">
    <property type="term" value="F:DNA-binding transcription factor activity"/>
    <property type="evidence" value="ECO:0007669"/>
    <property type="project" value="TreeGrafter"/>
</dbReference>
<evidence type="ECO:0000313" key="4">
    <source>
        <dbReference type="EMBL" id="MCF4123196.1"/>
    </source>
</evidence>
<dbReference type="PANTHER" id="PTHR30055">
    <property type="entry name" value="HTH-TYPE TRANSCRIPTIONAL REGULATOR RUTR"/>
    <property type="match status" value="1"/>
</dbReference>
<evidence type="ECO:0000259" key="3">
    <source>
        <dbReference type="PROSITE" id="PS50977"/>
    </source>
</evidence>
<sequence>MRSADVARGDADGDLTARARIRDAAIARFALSGLAAPVRAIAADAGVSPGLVMHHFGSKERLHAECDEYVLGLIRAAKRDVLASGSGPGAFLVHLSRVDEFAPLVGYVLRSVQAGGPVGRAFLDHMIEDAVQYTREGVAAGIIKPSLDEEARARYLTMSALGALLAEVALNPMDDLDGLNAMVGTYFDRIALPALELYTQGFLTTRRMLDDYLMYVPDPPREHEVATGS</sequence>
<dbReference type="InterPro" id="IPR041484">
    <property type="entry name" value="TetR_C_25"/>
</dbReference>
<evidence type="ECO:0000256" key="1">
    <source>
        <dbReference type="ARBA" id="ARBA00023125"/>
    </source>
</evidence>
<protein>
    <submittedName>
        <fullName evidence="4">TetR/AcrR family transcriptional regulator</fullName>
    </submittedName>
</protein>
<keyword evidence="5" id="KW-1185">Reference proteome</keyword>
<reference evidence="4" key="1">
    <citation type="submission" date="2022-01" db="EMBL/GenBank/DDBJ databases">
        <title>Antribacter sp. nov., isolated from Guizhou of China.</title>
        <authorList>
            <person name="Chengliang C."/>
            <person name="Ya Z."/>
        </authorList>
    </citation>
    <scope>NUCLEOTIDE SEQUENCE</scope>
    <source>
        <strain evidence="4">KLBMP 9083</strain>
    </source>
</reference>
<dbReference type="SUPFAM" id="SSF48498">
    <property type="entry name" value="Tetracyclin repressor-like, C-terminal domain"/>
    <property type="match status" value="1"/>
</dbReference>
<name>A0AA41U8X6_9MICO</name>
<dbReference type="Gene3D" id="1.10.357.10">
    <property type="entry name" value="Tetracycline Repressor, domain 2"/>
    <property type="match status" value="1"/>
</dbReference>
<dbReference type="InterPro" id="IPR036271">
    <property type="entry name" value="Tet_transcr_reg_TetR-rel_C_sf"/>
</dbReference>
<dbReference type="Proteomes" id="UP001165405">
    <property type="component" value="Unassembled WGS sequence"/>
</dbReference>
<gene>
    <name evidence="4" type="ORF">L1785_19690</name>
</gene>
<dbReference type="PANTHER" id="PTHR30055:SF146">
    <property type="entry name" value="HTH-TYPE TRANSCRIPTIONAL DUAL REGULATOR CECR"/>
    <property type="match status" value="1"/>
</dbReference>
<dbReference type="RefSeq" id="WP_236091010.1">
    <property type="nucleotide sequence ID" value="NZ_JAKGSG010000056.1"/>
</dbReference>
<dbReference type="InterPro" id="IPR050109">
    <property type="entry name" value="HTH-type_TetR-like_transc_reg"/>
</dbReference>